<reference evidence="12 13" key="1">
    <citation type="submission" date="2015-11" db="EMBL/GenBank/DDBJ databases">
        <title>Genomic analysis of 38 Legionella species identifies large and diverse effector repertoires.</title>
        <authorList>
            <person name="Burstein D."/>
            <person name="Amaro F."/>
            <person name="Zusman T."/>
            <person name="Lifshitz Z."/>
            <person name="Cohen O."/>
            <person name="Gilbert J.A."/>
            <person name="Pupko T."/>
            <person name="Shuman H.A."/>
            <person name="Segal G."/>
        </authorList>
    </citation>
    <scope>NUCLEOTIDE SEQUENCE [LARGE SCALE GENOMIC DNA]</scope>
    <source>
        <strain evidence="12 13">Mt.St.Helens-4</strain>
    </source>
</reference>
<dbReference type="GO" id="GO:0046872">
    <property type="term" value="F:metal ion binding"/>
    <property type="evidence" value="ECO:0007669"/>
    <property type="project" value="UniProtKB-KW"/>
</dbReference>
<keyword evidence="3" id="KW-0548">Nucleotidyltransferase</keyword>
<evidence type="ECO:0000256" key="6">
    <source>
        <dbReference type="ARBA" id="ARBA00022918"/>
    </source>
</evidence>
<evidence type="ECO:0000313" key="13">
    <source>
        <dbReference type="Proteomes" id="UP000054621"/>
    </source>
</evidence>
<keyword evidence="5" id="KW-0460">Magnesium</keyword>
<evidence type="ECO:0000256" key="10">
    <source>
        <dbReference type="SAM" id="MobiDB-lite"/>
    </source>
</evidence>
<dbReference type="PANTHER" id="PTHR34047">
    <property type="entry name" value="NUCLEAR INTRON MATURASE 1, MITOCHONDRIAL-RELATED"/>
    <property type="match status" value="1"/>
</dbReference>
<dbReference type="eggNOG" id="COG3344">
    <property type="taxonomic scope" value="Bacteria"/>
</dbReference>
<dbReference type="InterPro" id="IPR051083">
    <property type="entry name" value="GrpII_Intron_Splice-Mob/Def"/>
</dbReference>
<dbReference type="GO" id="GO:0051607">
    <property type="term" value="P:defense response to virus"/>
    <property type="evidence" value="ECO:0007669"/>
    <property type="project" value="UniProtKB-KW"/>
</dbReference>
<dbReference type="InterPro" id="IPR000477">
    <property type="entry name" value="RT_dom"/>
</dbReference>
<evidence type="ECO:0000256" key="3">
    <source>
        <dbReference type="ARBA" id="ARBA00022695"/>
    </source>
</evidence>
<keyword evidence="7" id="KW-0051">Antiviral defense</keyword>
<keyword evidence="4" id="KW-0479">Metal-binding</keyword>
<evidence type="ECO:0000256" key="9">
    <source>
        <dbReference type="ARBA" id="ARBA00048173"/>
    </source>
</evidence>
<dbReference type="Proteomes" id="UP000054621">
    <property type="component" value="Unassembled WGS sequence"/>
</dbReference>
<evidence type="ECO:0000256" key="2">
    <source>
        <dbReference type="ARBA" id="ARBA00022679"/>
    </source>
</evidence>
<dbReference type="Pfam" id="PF00078">
    <property type="entry name" value="RVT_1"/>
    <property type="match status" value="1"/>
</dbReference>
<comment type="caution">
    <text evidence="12">The sequence shown here is derived from an EMBL/GenBank/DDBJ whole genome shotgun (WGS) entry which is preliminary data.</text>
</comment>
<evidence type="ECO:0000259" key="11">
    <source>
        <dbReference type="PROSITE" id="PS50878"/>
    </source>
</evidence>
<dbReference type="GO" id="GO:0003964">
    <property type="term" value="F:RNA-directed DNA polymerase activity"/>
    <property type="evidence" value="ECO:0007669"/>
    <property type="project" value="UniProtKB-KW"/>
</dbReference>
<evidence type="ECO:0000256" key="7">
    <source>
        <dbReference type="ARBA" id="ARBA00023118"/>
    </source>
</evidence>
<feature type="domain" description="Reverse transcriptase" evidence="11">
    <location>
        <begin position="96"/>
        <end position="324"/>
    </location>
</feature>
<dbReference type="CDD" id="cd01651">
    <property type="entry name" value="RT_G2_intron"/>
    <property type="match status" value="1"/>
</dbReference>
<evidence type="ECO:0000313" key="12">
    <source>
        <dbReference type="EMBL" id="KTD54085.1"/>
    </source>
</evidence>
<evidence type="ECO:0000256" key="8">
    <source>
        <dbReference type="ARBA" id="ARBA00034120"/>
    </source>
</evidence>
<dbReference type="STRING" id="28087.Lsai_2907"/>
<evidence type="ECO:0000256" key="4">
    <source>
        <dbReference type="ARBA" id="ARBA00022723"/>
    </source>
</evidence>
<organism evidence="12 13">
    <name type="scientific">Legionella sainthelensi</name>
    <dbReference type="NCBI Taxonomy" id="28087"/>
    <lineage>
        <taxon>Bacteria</taxon>
        <taxon>Pseudomonadati</taxon>
        <taxon>Pseudomonadota</taxon>
        <taxon>Gammaproteobacteria</taxon>
        <taxon>Legionellales</taxon>
        <taxon>Legionellaceae</taxon>
        <taxon>Legionella</taxon>
    </lineage>
</organism>
<accession>A0A0W0YB26</accession>
<dbReference type="PROSITE" id="PS50878">
    <property type="entry name" value="RT_POL"/>
    <property type="match status" value="1"/>
</dbReference>
<sequence>MTELFDSGAPNTSISTRDWNQLCWNNIEKNVYRLQMRIAKAVCNKQYDKVKSLQWFLVNSVHAKLLAVKRVTTAKVSKTPGIDGVLWTTPDEKYQAVLDLKARGYQAKPLRRIYIPKKNGKKRPLSIPTMKDRAMQALYLLALEPVGETTGDLNSYGFRPKRSTHDAIQQFFCVLASRHKAQWILDADIKACFDEICHGWLKENILIDKRMLEQWLGAGYMEKGNLFKTIQGTPQGGPISPILANMVLDGLENEIHAACKPKDKVNFVRFADDFIVTAKSPEILVEQVIPTINCFLAHRGLSLSQEKTRVVSIEEGLMLENIRRSFSLNHQKTVSSLSNQKSKRLSNADMDGVEPT</sequence>
<evidence type="ECO:0000256" key="5">
    <source>
        <dbReference type="ARBA" id="ARBA00022842"/>
    </source>
</evidence>
<keyword evidence="2" id="KW-0808">Transferase</keyword>
<keyword evidence="6 12" id="KW-0695">RNA-directed DNA polymerase</keyword>
<dbReference type="InterPro" id="IPR000123">
    <property type="entry name" value="Reverse_transcriptase_msDNA"/>
</dbReference>
<dbReference type="RefSeq" id="WP_232002451.1">
    <property type="nucleotide sequence ID" value="NZ_CAAAJE010000017.1"/>
</dbReference>
<dbReference type="SUPFAM" id="SSF56672">
    <property type="entry name" value="DNA/RNA polymerases"/>
    <property type="match status" value="1"/>
</dbReference>
<dbReference type="GO" id="GO:0003723">
    <property type="term" value="F:RNA binding"/>
    <property type="evidence" value="ECO:0007669"/>
    <property type="project" value="InterPro"/>
</dbReference>
<dbReference type="InterPro" id="IPR043502">
    <property type="entry name" value="DNA/RNA_pol_sf"/>
</dbReference>
<protein>
    <recommendedName>
        <fullName evidence="1">RNA-directed DNA polymerase</fullName>
        <ecNumber evidence="1">2.7.7.49</ecNumber>
    </recommendedName>
</protein>
<comment type="catalytic activity">
    <reaction evidence="9">
        <text>DNA(n) + a 2'-deoxyribonucleoside 5'-triphosphate = DNA(n+1) + diphosphate</text>
        <dbReference type="Rhea" id="RHEA:22508"/>
        <dbReference type="Rhea" id="RHEA-COMP:17339"/>
        <dbReference type="Rhea" id="RHEA-COMP:17340"/>
        <dbReference type="ChEBI" id="CHEBI:33019"/>
        <dbReference type="ChEBI" id="CHEBI:61560"/>
        <dbReference type="ChEBI" id="CHEBI:173112"/>
        <dbReference type="EC" id="2.7.7.49"/>
    </reaction>
</comment>
<evidence type="ECO:0000256" key="1">
    <source>
        <dbReference type="ARBA" id="ARBA00012493"/>
    </source>
</evidence>
<dbReference type="InterPro" id="IPR025960">
    <property type="entry name" value="RVT_N"/>
</dbReference>
<dbReference type="EC" id="2.7.7.49" evidence="1"/>
<dbReference type="PATRIC" id="fig|28087.4.peg.3124"/>
<dbReference type="PRINTS" id="PR00866">
    <property type="entry name" value="RNADNAPOLMS"/>
</dbReference>
<dbReference type="Pfam" id="PF13655">
    <property type="entry name" value="RVT_N"/>
    <property type="match status" value="1"/>
</dbReference>
<comment type="similarity">
    <text evidence="8">Belongs to the bacterial reverse transcriptase family.</text>
</comment>
<dbReference type="AlphaFoldDB" id="A0A0W0YB26"/>
<feature type="region of interest" description="Disordered" evidence="10">
    <location>
        <begin position="333"/>
        <end position="356"/>
    </location>
</feature>
<name>A0A0W0YB26_9GAMM</name>
<proteinExistence type="inferred from homology"/>
<dbReference type="PANTHER" id="PTHR34047:SF8">
    <property type="entry name" value="PROTEIN YKFC"/>
    <property type="match status" value="1"/>
</dbReference>
<gene>
    <name evidence="12" type="ORF">Lsai_2907</name>
</gene>
<dbReference type="EMBL" id="LNYV01000037">
    <property type="protein sequence ID" value="KTD54085.1"/>
    <property type="molecule type" value="Genomic_DNA"/>
</dbReference>